<feature type="region of interest" description="Disordered" evidence="2">
    <location>
        <begin position="647"/>
        <end position="754"/>
    </location>
</feature>
<evidence type="ECO:0000313" key="4">
    <source>
        <dbReference type="EMBL" id="KAF4667023.1"/>
    </source>
</evidence>
<dbReference type="AlphaFoldDB" id="A0A7J6M617"/>
<evidence type="ECO:0000256" key="1">
    <source>
        <dbReference type="PROSITE-ProRule" id="PRU00042"/>
    </source>
</evidence>
<dbReference type="InterPro" id="IPR013087">
    <property type="entry name" value="Znf_C2H2_type"/>
</dbReference>
<protein>
    <recommendedName>
        <fullName evidence="3">C2H2-type domain-containing protein</fullName>
    </recommendedName>
</protein>
<gene>
    <name evidence="4" type="ORF">FOL46_002745</name>
</gene>
<keyword evidence="1" id="KW-0479">Metal-binding</keyword>
<dbReference type="EMBL" id="JABANN010000191">
    <property type="protein sequence ID" value="KAF4667023.1"/>
    <property type="molecule type" value="Genomic_DNA"/>
</dbReference>
<feature type="region of interest" description="Disordered" evidence="2">
    <location>
        <begin position="490"/>
        <end position="572"/>
    </location>
</feature>
<dbReference type="Pfam" id="PF13815">
    <property type="entry name" value="Dzip-like_N"/>
    <property type="match status" value="1"/>
</dbReference>
<keyword evidence="1" id="KW-0862">Zinc</keyword>
<feature type="region of interest" description="Disordered" evidence="2">
    <location>
        <begin position="800"/>
        <end position="842"/>
    </location>
</feature>
<comment type="caution">
    <text evidence="4">The sequence shown here is derived from an EMBL/GenBank/DDBJ whole genome shotgun (WGS) entry which is preliminary data.</text>
</comment>
<feature type="domain" description="C2H2-type" evidence="3">
    <location>
        <begin position="146"/>
        <end position="174"/>
    </location>
</feature>
<dbReference type="PROSITE" id="PS50157">
    <property type="entry name" value="ZINC_FINGER_C2H2_2"/>
    <property type="match status" value="1"/>
</dbReference>
<proteinExistence type="predicted"/>
<sequence length="842" mass="90871">MSALSLLANPPSLGGGVDGSSAGEFKFTFKEKNEKLKWRQICRPELVESIVSKGDVARLQEVLQEVAFANVSPEDLQTVADEQILALIHLLQLGLEFTLSMYSQSYQITEQLMGRVAELTTTKKRLKSRLLAVAGEGGTAYRPRGVPCGDCGKRFEDAHYLTEHVKRRHAAAPALPTSEEAEKENVVTVQQQNGVGEELLLQCYTDLNAKVDQLMALKFEEPPAGAQTAAEAPPTILSASEPLVDRLTTESRRQAATLREDLEACIKEVSLVLACASTGSEDDMLVDHLMISEKMQLNLGELGEEIDRRLGMLDEKQKTATERHEEWIASNLQRAVSRAVSLAPVGRREEVHTTYAGDLEDDSDNASLQREDCRRAEEVALSGEGPIENEIAVLRRQRVDEKVARRMSTERRENIIAEMQDMFKSVVTDSVLGKMLLENPTPKLTVEAACQQPSPALGTTPEDSIAEERASKAVTEGELLRAVELVARNEREEAGESLSSVEEVEERVEETPIPRGVSEGPPGTSFLVETPLEAGEGEEESLQRNSEEGSIGMRASPEGSVENAEAGESVTSTRVQSAVTALRPTAELRSLVESLPTRQRAGSLVQGALEGVVRGSGAGLPPRYVTTSPRVAVVDELFTASLAALIAGRRDDQEGEETADPPPREDGQSGTGSEGEQEGEGTAVPPPREGGQSGTGSEGEQEGEGTAAPQDGEEIGAESEGEQEGVEGGASCGESVIETMPVTSPGSEEESEVLPIHQVVAERTSRRRRVEAVEVEGVLNSVEIPQPALHRRGLAAETSLESIHLSEEDSRRFDDLGSRPSRPHPGDLNIEDAQGPAGYIEW</sequence>
<dbReference type="GO" id="GO:0008270">
    <property type="term" value="F:zinc ion binding"/>
    <property type="evidence" value="ECO:0007669"/>
    <property type="project" value="UniProtKB-KW"/>
</dbReference>
<dbReference type="Proteomes" id="UP000572268">
    <property type="component" value="Unassembled WGS sequence"/>
</dbReference>
<name>A0A7J6M617_PEROL</name>
<dbReference type="InterPro" id="IPR032714">
    <property type="entry name" value="DZIP1_N"/>
</dbReference>
<evidence type="ECO:0000313" key="5">
    <source>
        <dbReference type="Proteomes" id="UP000572268"/>
    </source>
</evidence>
<reference evidence="4 5" key="1">
    <citation type="submission" date="2020-04" db="EMBL/GenBank/DDBJ databases">
        <title>Perkinsus olseni comparative genomics.</title>
        <authorList>
            <person name="Bogema D.R."/>
        </authorList>
    </citation>
    <scope>NUCLEOTIDE SEQUENCE [LARGE SCALE GENOMIC DNA]</scope>
    <source>
        <strain evidence="4">ATCC PRA-31</strain>
    </source>
</reference>
<evidence type="ECO:0000259" key="3">
    <source>
        <dbReference type="PROSITE" id="PS50157"/>
    </source>
</evidence>
<feature type="compositionally biased region" description="Acidic residues" evidence="2">
    <location>
        <begin position="711"/>
        <end position="725"/>
    </location>
</feature>
<organism evidence="4 5">
    <name type="scientific">Perkinsus olseni</name>
    <name type="common">Perkinsus atlanticus</name>
    <dbReference type="NCBI Taxonomy" id="32597"/>
    <lineage>
        <taxon>Eukaryota</taxon>
        <taxon>Sar</taxon>
        <taxon>Alveolata</taxon>
        <taxon>Perkinsozoa</taxon>
        <taxon>Perkinsea</taxon>
        <taxon>Perkinsida</taxon>
        <taxon>Perkinsidae</taxon>
        <taxon>Perkinsus</taxon>
    </lineage>
</organism>
<dbReference type="PROSITE" id="PS00028">
    <property type="entry name" value="ZINC_FINGER_C2H2_1"/>
    <property type="match status" value="1"/>
</dbReference>
<keyword evidence="1" id="KW-0863">Zinc-finger</keyword>
<accession>A0A7J6M617</accession>
<evidence type="ECO:0000256" key="2">
    <source>
        <dbReference type="SAM" id="MobiDB-lite"/>
    </source>
</evidence>
<feature type="compositionally biased region" description="Basic and acidic residues" evidence="2">
    <location>
        <begin position="804"/>
        <end position="817"/>
    </location>
</feature>